<name>B7KXP7_METC4</name>
<keyword evidence="1" id="KW-1133">Transmembrane helix</keyword>
<dbReference type="KEGG" id="mch:Mchl_3833"/>
<proteinExistence type="predicted"/>
<feature type="transmembrane region" description="Helical" evidence="1">
    <location>
        <begin position="99"/>
        <end position="123"/>
    </location>
</feature>
<keyword evidence="2" id="KW-0732">Signal</keyword>
<keyword evidence="1" id="KW-0812">Transmembrane</keyword>
<dbReference type="AlphaFoldDB" id="B7KXP7"/>
<dbReference type="RefSeq" id="WP_015951847.1">
    <property type="nucleotide sequence ID" value="NC_011757.1"/>
</dbReference>
<reference evidence="4" key="1">
    <citation type="submission" date="2008-12" db="EMBL/GenBank/DDBJ databases">
        <title>Complete sequence of chromosome of Methylobacterium chloromethanicum CM4.</title>
        <authorList>
            <consortium name="US DOE Joint Genome Institute"/>
            <person name="Lucas S."/>
            <person name="Copeland A."/>
            <person name="Lapidus A."/>
            <person name="Glavina del Rio T."/>
            <person name="Dalin E."/>
            <person name="Tice H."/>
            <person name="Bruce D."/>
            <person name="Goodwin L."/>
            <person name="Pitluck S."/>
            <person name="Chertkov O."/>
            <person name="Brettin T."/>
            <person name="Detter J.C."/>
            <person name="Han C."/>
            <person name="Larimer F."/>
            <person name="Land M."/>
            <person name="Hauser L."/>
            <person name="Kyrpides N."/>
            <person name="Mikhailova N."/>
            <person name="Marx C."/>
            <person name="Richardson P."/>
        </authorList>
    </citation>
    <scope>NUCLEOTIDE SEQUENCE [LARGE SCALE GENOMIC DNA]</scope>
    <source>
        <strain evidence="4">CM4 / NCIMB 13688</strain>
    </source>
</reference>
<evidence type="ECO:0000256" key="1">
    <source>
        <dbReference type="SAM" id="Phobius"/>
    </source>
</evidence>
<evidence type="ECO:0000313" key="3">
    <source>
        <dbReference type="EMBL" id="ACK84649.1"/>
    </source>
</evidence>
<feature type="transmembrane region" description="Helical" evidence="1">
    <location>
        <begin position="31"/>
        <end position="53"/>
    </location>
</feature>
<organism evidence="3 4">
    <name type="scientific">Methylorubrum extorquens (strain CM4 / NCIMB 13688)</name>
    <name type="common">Methylobacterium extorquens</name>
    <dbReference type="NCBI Taxonomy" id="440085"/>
    <lineage>
        <taxon>Bacteria</taxon>
        <taxon>Pseudomonadati</taxon>
        <taxon>Pseudomonadota</taxon>
        <taxon>Alphaproteobacteria</taxon>
        <taxon>Hyphomicrobiales</taxon>
        <taxon>Methylobacteriaceae</taxon>
        <taxon>Methylorubrum</taxon>
    </lineage>
</organism>
<protein>
    <submittedName>
        <fullName evidence="3">Uncharacterized protein</fullName>
    </submittedName>
</protein>
<keyword evidence="1" id="KW-0472">Membrane</keyword>
<feature type="chain" id="PRO_5002859467" evidence="2">
    <location>
        <begin position="22"/>
        <end position="143"/>
    </location>
</feature>
<dbReference type="HOGENOM" id="CLU_1803900_0_0_5"/>
<dbReference type="Proteomes" id="UP000002385">
    <property type="component" value="Chromosome"/>
</dbReference>
<accession>B7KXP7</accession>
<sequence>MTRTLLLAALALACVASPAFALGVMPGQAAPASGFSILMPAAIPLIVIGALLIPTKRATGAALFAMSIGLLVLTASGALAAELGTIGDKAVILPWGDWLVALAVSLREPILTILVPIIAAYLIQAIRKVYPWAALFLSQRGLR</sequence>
<evidence type="ECO:0000313" key="4">
    <source>
        <dbReference type="Proteomes" id="UP000002385"/>
    </source>
</evidence>
<feature type="signal peptide" evidence="2">
    <location>
        <begin position="1"/>
        <end position="21"/>
    </location>
</feature>
<evidence type="ECO:0000256" key="2">
    <source>
        <dbReference type="SAM" id="SignalP"/>
    </source>
</evidence>
<gene>
    <name evidence="3" type="ordered locus">Mchl_3833</name>
</gene>
<dbReference type="EMBL" id="CP001298">
    <property type="protein sequence ID" value="ACK84649.1"/>
    <property type="molecule type" value="Genomic_DNA"/>
</dbReference>
<feature type="transmembrane region" description="Helical" evidence="1">
    <location>
        <begin position="60"/>
        <end position="79"/>
    </location>
</feature>
<reference evidence="3 4" key="2">
    <citation type="journal article" date="2012" name="J. Bacteriol.">
        <title>Complete genome sequences of six strains of the genus Methylobacterium.</title>
        <authorList>
            <person name="Marx C.J."/>
            <person name="Bringel F."/>
            <person name="Chistoserdova L."/>
            <person name="Moulin L."/>
            <person name="Farhan Ul Haque M."/>
            <person name="Fleischman D.E."/>
            <person name="Gruffaz C."/>
            <person name="Jourand P."/>
            <person name="Knief C."/>
            <person name="Lee M.C."/>
            <person name="Muller E.E."/>
            <person name="Nadalig T."/>
            <person name="Peyraud R."/>
            <person name="Roselli S."/>
            <person name="Russ L."/>
            <person name="Goodwin L.A."/>
            <person name="Ivanova N."/>
            <person name="Kyrpides N."/>
            <person name="Lajus A."/>
            <person name="Land M.L."/>
            <person name="Medigue C."/>
            <person name="Mikhailova N."/>
            <person name="Nolan M."/>
            <person name="Woyke T."/>
            <person name="Stolyar S."/>
            <person name="Vorholt J.A."/>
            <person name="Vuilleumier S."/>
        </authorList>
    </citation>
    <scope>NUCLEOTIDE SEQUENCE [LARGE SCALE GENOMIC DNA]</scope>
    <source>
        <strain evidence="4">CM4 / NCIMB 13688</strain>
    </source>
</reference>